<dbReference type="InterPro" id="IPR036259">
    <property type="entry name" value="MFS_trans_sf"/>
</dbReference>
<evidence type="ECO:0000256" key="3">
    <source>
        <dbReference type="ARBA" id="ARBA00022989"/>
    </source>
</evidence>
<dbReference type="AlphaFoldDB" id="A0A4V3XCJ9"/>
<feature type="transmembrane region" description="Helical" evidence="5">
    <location>
        <begin position="184"/>
        <end position="202"/>
    </location>
</feature>
<dbReference type="GO" id="GO:0022857">
    <property type="term" value="F:transmembrane transporter activity"/>
    <property type="evidence" value="ECO:0007669"/>
    <property type="project" value="InterPro"/>
</dbReference>
<proteinExistence type="predicted"/>
<dbReference type="SUPFAM" id="SSF103473">
    <property type="entry name" value="MFS general substrate transporter"/>
    <property type="match status" value="1"/>
</dbReference>
<accession>A0A4V3XCJ9</accession>
<dbReference type="PANTHER" id="PTHR23502:SF134">
    <property type="entry name" value="MAJOR FACILITATOR SUPERFAMILY (MFS) PROFILE DOMAIN-CONTAINING PROTEIN-RELATED"/>
    <property type="match status" value="1"/>
</dbReference>
<keyword evidence="2 5" id="KW-0812">Transmembrane</keyword>
<protein>
    <recommendedName>
        <fullName evidence="6">Major facilitator superfamily (MFS) profile domain-containing protein</fullName>
    </recommendedName>
</protein>
<evidence type="ECO:0000256" key="2">
    <source>
        <dbReference type="ARBA" id="ARBA00022692"/>
    </source>
</evidence>
<dbReference type="Proteomes" id="UP000310158">
    <property type="component" value="Unassembled WGS sequence"/>
</dbReference>
<dbReference type="Gene3D" id="1.20.1720.10">
    <property type="entry name" value="Multidrug resistance protein D"/>
    <property type="match status" value="1"/>
</dbReference>
<evidence type="ECO:0000313" key="7">
    <source>
        <dbReference type="EMBL" id="THH06203.1"/>
    </source>
</evidence>
<dbReference type="InterPro" id="IPR020846">
    <property type="entry name" value="MFS_dom"/>
</dbReference>
<evidence type="ECO:0000256" key="4">
    <source>
        <dbReference type="ARBA" id="ARBA00023136"/>
    </source>
</evidence>
<comment type="subcellular location">
    <subcellularLocation>
        <location evidence="1">Membrane</location>
        <topology evidence="1">Multi-pass membrane protein</topology>
    </subcellularLocation>
</comment>
<dbReference type="OrthoDB" id="5376138at2759"/>
<dbReference type="GO" id="GO:0005886">
    <property type="term" value="C:plasma membrane"/>
    <property type="evidence" value="ECO:0007669"/>
    <property type="project" value="TreeGrafter"/>
</dbReference>
<name>A0A4V3XCJ9_9AGAM</name>
<keyword evidence="8" id="KW-1185">Reference proteome</keyword>
<sequence>MAGTMNEYRNDSEHTLAAAGALRGEGLAVRSLDQLEDSAVVDPRIGLELRPDAVELDEGLARQFNDALHHKAHHHHEPSQLEKGEPVEVDIEKEEILYVEFEKGDKRNPANYSEGRKWAIALAACAFTALSSTTASTYNMGFDSMTRDLNCTEFQATIGLSVYCLGFAIVPLVTASFSEEFGRHPLYVVSCFGFLLMHIMAAA</sequence>
<evidence type="ECO:0000256" key="1">
    <source>
        <dbReference type="ARBA" id="ARBA00004141"/>
    </source>
</evidence>
<dbReference type="EMBL" id="SGPL01000905">
    <property type="protein sequence ID" value="THH06203.1"/>
    <property type="molecule type" value="Genomic_DNA"/>
</dbReference>
<evidence type="ECO:0000313" key="8">
    <source>
        <dbReference type="Proteomes" id="UP000310158"/>
    </source>
</evidence>
<reference evidence="7 8" key="1">
    <citation type="submission" date="2019-02" db="EMBL/GenBank/DDBJ databases">
        <title>Genome sequencing of the rare red list fungi Bondarzewia mesenterica.</title>
        <authorList>
            <person name="Buettner E."/>
            <person name="Kellner H."/>
        </authorList>
    </citation>
    <scope>NUCLEOTIDE SEQUENCE [LARGE SCALE GENOMIC DNA]</scope>
    <source>
        <strain evidence="7 8">DSM 108281</strain>
    </source>
</reference>
<gene>
    <name evidence="7" type="ORF">EW146_g9690</name>
</gene>
<dbReference type="PROSITE" id="PS50850">
    <property type="entry name" value="MFS"/>
    <property type="match status" value="1"/>
</dbReference>
<organism evidence="7 8">
    <name type="scientific">Bondarzewia mesenterica</name>
    <dbReference type="NCBI Taxonomy" id="1095465"/>
    <lineage>
        <taxon>Eukaryota</taxon>
        <taxon>Fungi</taxon>
        <taxon>Dikarya</taxon>
        <taxon>Basidiomycota</taxon>
        <taxon>Agaricomycotina</taxon>
        <taxon>Agaricomycetes</taxon>
        <taxon>Russulales</taxon>
        <taxon>Bondarzewiaceae</taxon>
        <taxon>Bondarzewia</taxon>
    </lineage>
</organism>
<evidence type="ECO:0000256" key="5">
    <source>
        <dbReference type="SAM" id="Phobius"/>
    </source>
</evidence>
<evidence type="ECO:0000259" key="6">
    <source>
        <dbReference type="PROSITE" id="PS50850"/>
    </source>
</evidence>
<feature type="domain" description="Major facilitator superfamily (MFS) profile" evidence="6">
    <location>
        <begin position="120"/>
        <end position="203"/>
    </location>
</feature>
<keyword evidence="3 5" id="KW-1133">Transmembrane helix</keyword>
<feature type="transmembrane region" description="Helical" evidence="5">
    <location>
        <begin position="118"/>
        <end position="138"/>
    </location>
</feature>
<dbReference type="PANTHER" id="PTHR23502">
    <property type="entry name" value="MAJOR FACILITATOR SUPERFAMILY"/>
    <property type="match status" value="1"/>
</dbReference>
<keyword evidence="4 5" id="KW-0472">Membrane</keyword>
<comment type="caution">
    <text evidence="7">The sequence shown here is derived from an EMBL/GenBank/DDBJ whole genome shotgun (WGS) entry which is preliminary data.</text>
</comment>
<feature type="transmembrane region" description="Helical" evidence="5">
    <location>
        <begin position="158"/>
        <end position="177"/>
    </location>
</feature>